<evidence type="ECO:0000313" key="3">
    <source>
        <dbReference type="Proteomes" id="UP001480595"/>
    </source>
</evidence>
<accession>A0ABR1UGV2</accession>
<sequence>MFDSSTDDSPGQPFAVKDYPIKLNVGGQIITAWMKTLTKESAFFDRMFSGDWNNQAYYANGGNFVDADPMLFGDVLAYLRSRTFQLFFNAAAGSFNYLSYQALLGQAKALEIPRLQQWIKQQCFRNAIELHHHRQLFSSEEALNNSIEKFENSSSPPIAWNVKHFSSGWGTKKVYLYPRGIPAHRGCPADCGKESNDLQGGDPRLFEDEPCFKGALITIRYTWKPEVCLGENFTSGVNA</sequence>
<dbReference type="InterPro" id="IPR003131">
    <property type="entry name" value="T1-type_BTB"/>
</dbReference>
<dbReference type="PANTHER" id="PTHR11145:SF8">
    <property type="entry name" value="RE57120P"/>
    <property type="match status" value="1"/>
</dbReference>
<organism evidence="2 3">
    <name type="scientific">Apiospora phragmitis</name>
    <dbReference type="NCBI Taxonomy" id="2905665"/>
    <lineage>
        <taxon>Eukaryota</taxon>
        <taxon>Fungi</taxon>
        <taxon>Dikarya</taxon>
        <taxon>Ascomycota</taxon>
        <taxon>Pezizomycotina</taxon>
        <taxon>Sordariomycetes</taxon>
        <taxon>Xylariomycetidae</taxon>
        <taxon>Amphisphaeriales</taxon>
        <taxon>Apiosporaceae</taxon>
        <taxon>Apiospora</taxon>
    </lineage>
</organism>
<reference evidence="2 3" key="1">
    <citation type="submission" date="2023-01" db="EMBL/GenBank/DDBJ databases">
        <title>Analysis of 21 Apiospora genomes using comparative genomics revels a genus with tremendous synthesis potential of carbohydrate active enzymes and secondary metabolites.</title>
        <authorList>
            <person name="Sorensen T."/>
        </authorList>
    </citation>
    <scope>NUCLEOTIDE SEQUENCE [LARGE SCALE GENOMIC DNA]</scope>
    <source>
        <strain evidence="2 3">CBS 135458</strain>
    </source>
</reference>
<dbReference type="InterPro" id="IPR045068">
    <property type="entry name" value="BACURD1-3"/>
</dbReference>
<dbReference type="Proteomes" id="UP001480595">
    <property type="component" value="Unassembled WGS sequence"/>
</dbReference>
<evidence type="ECO:0000313" key="2">
    <source>
        <dbReference type="EMBL" id="KAK8058125.1"/>
    </source>
</evidence>
<dbReference type="InterPro" id="IPR011333">
    <property type="entry name" value="SKP1/BTB/POZ_sf"/>
</dbReference>
<dbReference type="PANTHER" id="PTHR11145">
    <property type="entry name" value="BTB/POZ DOMAIN-CONTAINING ADAPTER FOR CUL3-MEDIATED RHOA DEGRADATION PROTEIN FAMILY MEMBER"/>
    <property type="match status" value="1"/>
</dbReference>
<protein>
    <submittedName>
        <fullName evidence="2">BTB/POZ fold domain containing protein</fullName>
    </submittedName>
</protein>
<feature type="domain" description="Potassium channel tetramerisation-type BTB" evidence="1">
    <location>
        <begin position="21"/>
        <end position="82"/>
    </location>
</feature>
<dbReference type="SUPFAM" id="SSF54695">
    <property type="entry name" value="POZ domain"/>
    <property type="match status" value="1"/>
</dbReference>
<proteinExistence type="predicted"/>
<evidence type="ECO:0000259" key="1">
    <source>
        <dbReference type="Pfam" id="PF02214"/>
    </source>
</evidence>
<comment type="caution">
    <text evidence="2">The sequence shown here is derived from an EMBL/GenBank/DDBJ whole genome shotgun (WGS) entry which is preliminary data.</text>
</comment>
<dbReference type="EMBL" id="JAQQWL010000009">
    <property type="protein sequence ID" value="KAK8058125.1"/>
    <property type="molecule type" value="Genomic_DNA"/>
</dbReference>
<dbReference type="GeneID" id="92093045"/>
<keyword evidence="3" id="KW-1185">Reference proteome</keyword>
<gene>
    <name evidence="2" type="ORF">PG994_008573</name>
</gene>
<dbReference type="Gene3D" id="3.30.710.10">
    <property type="entry name" value="Potassium Channel Kv1.1, Chain A"/>
    <property type="match status" value="1"/>
</dbReference>
<dbReference type="Pfam" id="PF02214">
    <property type="entry name" value="BTB_2"/>
    <property type="match status" value="1"/>
</dbReference>
<name>A0ABR1UGV2_9PEZI</name>
<dbReference type="RefSeq" id="XP_066713571.1">
    <property type="nucleotide sequence ID" value="XM_066859982.1"/>
</dbReference>